<sequence>MNKEVVIVSAVRTPIGSFLGSLSSVSAPNLGAAAIKGALDKINLKPELVNEVIMGNVVSAGTGQAPARQAAIYAGLPNTTPCTTINKVCASGMKAVMQATQAIQLGDADIVVAGGMENMSSIPHYYHARKATKFGPATLQDGMQKDGLVDAYDNNAMGVCADACAAEYNFSREDQDAYAVQSYERSKAAWDSGKFKDEVISVEVPQRRGEPIIVDKDEEYTNVKMDKIPTLRPAFTKDGTVTAANASTINDGAAALVLMSKEKANQLGLTPIATIKGYADAAHEPEWFTTAPSKALPKALAKANVDISDIDFFEFNEAFSVVGLANMKILGLNDSNVNVNGGAVSLGHPLGCSGARILVTLINVLHQNNAKLGAAAICNGGGGASALILENA</sequence>
<keyword evidence="6" id="KW-0809">Transit peptide</keyword>
<evidence type="ECO:0000259" key="12">
    <source>
        <dbReference type="Pfam" id="PF02803"/>
    </source>
</evidence>
<protein>
    <recommendedName>
        <fullName evidence="3">acetyl-CoA C-acetyltransferase</fullName>
        <ecNumber evidence="3">2.3.1.9</ecNumber>
    </recommendedName>
</protein>
<accession>A0A6L6U542</accession>
<comment type="similarity">
    <text evidence="1 10">Belongs to the thiolase-like superfamily. Thiolase family.</text>
</comment>
<evidence type="ECO:0000256" key="4">
    <source>
        <dbReference type="ARBA" id="ARBA00022679"/>
    </source>
</evidence>
<evidence type="ECO:0000313" key="13">
    <source>
        <dbReference type="EMBL" id="MUU77273.1"/>
    </source>
</evidence>
<dbReference type="InterPro" id="IPR020615">
    <property type="entry name" value="Thiolase_acyl_enz_int_AS"/>
</dbReference>
<gene>
    <name evidence="13" type="ORF">GN138_02350</name>
</gene>
<dbReference type="GO" id="GO:0003985">
    <property type="term" value="F:acetyl-CoA C-acetyltransferase activity"/>
    <property type="evidence" value="ECO:0007669"/>
    <property type="project" value="UniProtKB-EC"/>
</dbReference>
<proteinExistence type="inferred from homology"/>
<feature type="active site" description="Acyl-thioester intermediate" evidence="9">
    <location>
        <position position="89"/>
    </location>
</feature>
<evidence type="ECO:0000256" key="6">
    <source>
        <dbReference type="ARBA" id="ARBA00022946"/>
    </source>
</evidence>
<keyword evidence="4 10" id="KW-0808">Transferase</keyword>
<dbReference type="InterPro" id="IPR020616">
    <property type="entry name" value="Thiolase_N"/>
</dbReference>
<evidence type="ECO:0000256" key="9">
    <source>
        <dbReference type="PIRSR" id="PIRSR000429-1"/>
    </source>
</evidence>
<evidence type="ECO:0000256" key="8">
    <source>
        <dbReference type="ARBA" id="ARBA00023315"/>
    </source>
</evidence>
<dbReference type="RefSeq" id="WP_157361734.1">
    <property type="nucleotide sequence ID" value="NZ_WOWS01000001.1"/>
</dbReference>
<dbReference type="Pfam" id="PF00108">
    <property type="entry name" value="Thiolase_N"/>
    <property type="match status" value="1"/>
</dbReference>
<evidence type="ECO:0000256" key="7">
    <source>
        <dbReference type="ARBA" id="ARBA00022958"/>
    </source>
</evidence>
<dbReference type="AlphaFoldDB" id="A0A6L6U542"/>
<dbReference type="InterPro" id="IPR020617">
    <property type="entry name" value="Thiolase_C"/>
</dbReference>
<organism evidence="13 14">
    <name type="scientific">Winogradskyella endarachnes</name>
    <dbReference type="NCBI Taxonomy" id="2681965"/>
    <lineage>
        <taxon>Bacteria</taxon>
        <taxon>Pseudomonadati</taxon>
        <taxon>Bacteroidota</taxon>
        <taxon>Flavobacteriia</taxon>
        <taxon>Flavobacteriales</taxon>
        <taxon>Flavobacteriaceae</taxon>
        <taxon>Winogradskyella</taxon>
    </lineage>
</organism>
<feature type="active site" description="Proton acceptor" evidence="9">
    <location>
        <position position="378"/>
    </location>
</feature>
<keyword evidence="5" id="KW-0479">Metal-binding</keyword>
<dbReference type="EMBL" id="WOWS01000001">
    <property type="protein sequence ID" value="MUU77273.1"/>
    <property type="molecule type" value="Genomic_DNA"/>
</dbReference>
<reference evidence="13 14" key="1">
    <citation type="submission" date="2019-12" db="EMBL/GenBank/DDBJ databases">
        <authorList>
            <person name="Li J."/>
        </authorList>
    </citation>
    <scope>NUCLEOTIDE SEQUENCE [LARGE SCALE GENOMIC DNA]</scope>
    <source>
        <strain evidence="13 14">HL2-2</strain>
    </source>
</reference>
<evidence type="ECO:0000256" key="2">
    <source>
        <dbReference type="ARBA" id="ARBA00011881"/>
    </source>
</evidence>
<evidence type="ECO:0000256" key="10">
    <source>
        <dbReference type="RuleBase" id="RU003557"/>
    </source>
</evidence>
<dbReference type="SUPFAM" id="SSF53901">
    <property type="entry name" value="Thiolase-like"/>
    <property type="match status" value="2"/>
</dbReference>
<dbReference type="InterPro" id="IPR002155">
    <property type="entry name" value="Thiolase"/>
</dbReference>
<feature type="domain" description="Thiolase N-terminal" evidence="11">
    <location>
        <begin position="5"/>
        <end position="262"/>
    </location>
</feature>
<dbReference type="GO" id="GO:0046872">
    <property type="term" value="F:metal ion binding"/>
    <property type="evidence" value="ECO:0007669"/>
    <property type="project" value="UniProtKB-KW"/>
</dbReference>
<evidence type="ECO:0000313" key="14">
    <source>
        <dbReference type="Proteomes" id="UP000478208"/>
    </source>
</evidence>
<keyword evidence="8 10" id="KW-0012">Acyltransferase</keyword>
<dbReference type="Pfam" id="PF02803">
    <property type="entry name" value="Thiolase_C"/>
    <property type="match status" value="1"/>
</dbReference>
<evidence type="ECO:0000256" key="5">
    <source>
        <dbReference type="ARBA" id="ARBA00022723"/>
    </source>
</evidence>
<comment type="caution">
    <text evidence="13">The sequence shown here is derived from an EMBL/GenBank/DDBJ whole genome shotgun (WGS) entry which is preliminary data.</text>
</comment>
<dbReference type="PANTHER" id="PTHR18919">
    <property type="entry name" value="ACETYL-COA C-ACYLTRANSFERASE"/>
    <property type="match status" value="1"/>
</dbReference>
<keyword evidence="14" id="KW-1185">Reference proteome</keyword>
<dbReference type="InterPro" id="IPR020613">
    <property type="entry name" value="Thiolase_CS"/>
</dbReference>
<dbReference type="Proteomes" id="UP000478208">
    <property type="component" value="Unassembled WGS sequence"/>
</dbReference>
<evidence type="ECO:0000256" key="1">
    <source>
        <dbReference type="ARBA" id="ARBA00010982"/>
    </source>
</evidence>
<feature type="domain" description="Thiolase C-terminal" evidence="12">
    <location>
        <begin position="269"/>
        <end position="390"/>
    </location>
</feature>
<dbReference type="InterPro" id="IPR016039">
    <property type="entry name" value="Thiolase-like"/>
</dbReference>
<evidence type="ECO:0000259" key="11">
    <source>
        <dbReference type="Pfam" id="PF00108"/>
    </source>
</evidence>
<dbReference type="CDD" id="cd00751">
    <property type="entry name" value="thiolase"/>
    <property type="match status" value="1"/>
</dbReference>
<keyword evidence="7" id="KW-0630">Potassium</keyword>
<dbReference type="InterPro" id="IPR020610">
    <property type="entry name" value="Thiolase_AS"/>
</dbReference>
<dbReference type="Gene3D" id="3.40.47.10">
    <property type="match status" value="1"/>
</dbReference>
<feature type="active site" description="Proton acceptor" evidence="9">
    <location>
        <position position="348"/>
    </location>
</feature>
<dbReference type="NCBIfam" id="TIGR01930">
    <property type="entry name" value="AcCoA-C-Actrans"/>
    <property type="match status" value="1"/>
</dbReference>
<dbReference type="FunFam" id="3.40.47.10:FF:000007">
    <property type="entry name" value="acetyl-CoA acetyltransferase, mitochondrial"/>
    <property type="match status" value="1"/>
</dbReference>
<dbReference type="PROSITE" id="PS00737">
    <property type="entry name" value="THIOLASE_2"/>
    <property type="match status" value="1"/>
</dbReference>
<dbReference type="EC" id="2.3.1.9" evidence="3"/>
<dbReference type="GO" id="GO:0006635">
    <property type="term" value="P:fatty acid beta-oxidation"/>
    <property type="evidence" value="ECO:0007669"/>
    <property type="project" value="TreeGrafter"/>
</dbReference>
<name>A0A6L6U542_9FLAO</name>
<evidence type="ECO:0000256" key="3">
    <source>
        <dbReference type="ARBA" id="ARBA00012705"/>
    </source>
</evidence>
<comment type="subunit">
    <text evidence="2">Homotetramer.</text>
</comment>
<dbReference type="PIRSF" id="PIRSF000429">
    <property type="entry name" value="Ac-CoA_Ac_transf"/>
    <property type="match status" value="1"/>
</dbReference>
<dbReference type="PROSITE" id="PS00099">
    <property type="entry name" value="THIOLASE_3"/>
    <property type="match status" value="1"/>
</dbReference>
<dbReference type="PROSITE" id="PS00098">
    <property type="entry name" value="THIOLASE_1"/>
    <property type="match status" value="1"/>
</dbReference>
<dbReference type="PANTHER" id="PTHR18919:SF156">
    <property type="entry name" value="ACETYL-COA ACETYLTRANSFERASE, MITOCHONDRIAL"/>
    <property type="match status" value="1"/>
</dbReference>